<dbReference type="Proteomes" id="UP000650582">
    <property type="component" value="Unassembled WGS sequence"/>
</dbReference>
<dbReference type="SUPFAM" id="SSF46565">
    <property type="entry name" value="Chaperone J-domain"/>
    <property type="match status" value="1"/>
</dbReference>
<sequence>MCIHTQEANRDDALKSLRLARKHFEGGNLSEARRLADKSISLFPTAEAKDFLATLASAPSPSGTPTDPPKASGAEVHPSAGGAHSRKGKTKDQATNGSEKKWTPEQAAVVKRVRSCGATAYYEVLAIEKTADEGEVKKAYRKLALQLHPDKNNAPGADEAFKVVSKAFTILSDPQKRAVYDQVGGDPEQRGGGGSAASSGMGGMRMRPGYNHMFFDEEINPEDVFNMFFGASGFGGPGFSTGFGNGFGGTPVFSASFGGPGIRVQRFGAPRRPAGQQQAGETGDTRSIFVQLLPLIALLAISLLSSLFSFITNGGPSYPGFRYDASKSFNVEQTTTRLNVPYFVSPNEWTEHPIGKVAEQVKAGAPTPSTSDLLKLRSFETIVERRYEEHLYDLCRNEYEHRERRMEQHKGIFGFGADWDKVKQIQNEKLPNCEKLTALQYKQKTQKR</sequence>
<dbReference type="GO" id="GO:0005789">
    <property type="term" value="C:endoplasmic reticulum membrane"/>
    <property type="evidence" value="ECO:0007669"/>
    <property type="project" value="TreeGrafter"/>
</dbReference>
<dbReference type="GO" id="GO:0071218">
    <property type="term" value="P:cellular response to misfolded protein"/>
    <property type="evidence" value="ECO:0007669"/>
    <property type="project" value="TreeGrafter"/>
</dbReference>
<feature type="compositionally biased region" description="Gly residues" evidence="5">
    <location>
        <begin position="190"/>
        <end position="202"/>
    </location>
</feature>
<feature type="transmembrane region" description="Helical" evidence="6">
    <location>
        <begin position="288"/>
        <end position="312"/>
    </location>
</feature>
<dbReference type="Pfam" id="PF00226">
    <property type="entry name" value="DnaJ"/>
    <property type="match status" value="1"/>
</dbReference>
<gene>
    <name evidence="8" type="ORF">RHS04_05937</name>
</gene>
<evidence type="ECO:0000259" key="7">
    <source>
        <dbReference type="PROSITE" id="PS50076"/>
    </source>
</evidence>
<dbReference type="SMART" id="SM00271">
    <property type="entry name" value="DnaJ"/>
    <property type="match status" value="1"/>
</dbReference>
<evidence type="ECO:0000313" key="9">
    <source>
        <dbReference type="Proteomes" id="UP000650582"/>
    </source>
</evidence>
<evidence type="ECO:0000313" key="8">
    <source>
        <dbReference type="EMBL" id="KAF8677495.1"/>
    </source>
</evidence>
<dbReference type="PRINTS" id="PR00625">
    <property type="entry name" value="JDOMAIN"/>
</dbReference>
<evidence type="ECO:0000256" key="6">
    <source>
        <dbReference type="SAM" id="Phobius"/>
    </source>
</evidence>
<dbReference type="PANTHER" id="PTHR43908">
    <property type="entry name" value="AT29763P-RELATED"/>
    <property type="match status" value="1"/>
</dbReference>
<feature type="region of interest" description="Disordered" evidence="5">
    <location>
        <begin position="182"/>
        <end position="202"/>
    </location>
</feature>
<organism evidence="8 9">
    <name type="scientific">Rhizoctonia solani</name>
    <dbReference type="NCBI Taxonomy" id="456999"/>
    <lineage>
        <taxon>Eukaryota</taxon>
        <taxon>Fungi</taxon>
        <taxon>Dikarya</taxon>
        <taxon>Basidiomycota</taxon>
        <taxon>Agaricomycotina</taxon>
        <taxon>Agaricomycetes</taxon>
        <taxon>Cantharellales</taxon>
        <taxon>Ceratobasidiaceae</taxon>
        <taxon>Rhizoctonia</taxon>
    </lineage>
</organism>
<protein>
    <submittedName>
        <fullName evidence="8">DnaJ protein</fullName>
    </submittedName>
</protein>
<dbReference type="InterPro" id="IPR051100">
    <property type="entry name" value="DnaJ_subfamily_B/C"/>
</dbReference>
<dbReference type="Pfam" id="PF09320">
    <property type="entry name" value="DUF1977"/>
    <property type="match status" value="1"/>
</dbReference>
<name>A0A8H7H653_9AGAM</name>
<proteinExistence type="predicted"/>
<keyword evidence="4 6" id="KW-0472">Membrane</keyword>
<dbReference type="PROSITE" id="PS50076">
    <property type="entry name" value="DNAJ_2"/>
    <property type="match status" value="1"/>
</dbReference>
<comment type="subcellular location">
    <subcellularLocation>
        <location evidence="1">Membrane</location>
        <topology evidence="1">Single-pass membrane protein</topology>
    </subcellularLocation>
</comment>
<dbReference type="AlphaFoldDB" id="A0A8H7H653"/>
<dbReference type="InterPro" id="IPR036869">
    <property type="entry name" value="J_dom_sf"/>
</dbReference>
<dbReference type="InterPro" id="IPR001623">
    <property type="entry name" value="DnaJ_domain"/>
</dbReference>
<comment type="caution">
    <text evidence="8">The sequence shown here is derived from an EMBL/GenBank/DDBJ whole genome shotgun (WGS) entry which is preliminary data.</text>
</comment>
<feature type="domain" description="J" evidence="7">
    <location>
        <begin position="120"/>
        <end position="184"/>
    </location>
</feature>
<dbReference type="FunFam" id="1.10.287.110:FF:000070">
    <property type="entry name" value="Endoplasmic reticulum protein, putative"/>
    <property type="match status" value="1"/>
</dbReference>
<dbReference type="GO" id="GO:0030544">
    <property type="term" value="F:Hsp70 protein binding"/>
    <property type="evidence" value="ECO:0007669"/>
    <property type="project" value="TreeGrafter"/>
</dbReference>
<evidence type="ECO:0000256" key="5">
    <source>
        <dbReference type="SAM" id="MobiDB-lite"/>
    </source>
</evidence>
<dbReference type="EMBL" id="JACYCC010000040">
    <property type="protein sequence ID" value="KAF8677495.1"/>
    <property type="molecule type" value="Genomic_DNA"/>
</dbReference>
<keyword evidence="2 6" id="KW-0812">Transmembrane</keyword>
<evidence type="ECO:0000256" key="3">
    <source>
        <dbReference type="ARBA" id="ARBA00022989"/>
    </source>
</evidence>
<dbReference type="Gene3D" id="1.10.287.110">
    <property type="entry name" value="DnaJ domain"/>
    <property type="match status" value="1"/>
</dbReference>
<reference evidence="8" key="1">
    <citation type="submission" date="2020-09" db="EMBL/GenBank/DDBJ databases">
        <title>Comparative genome analyses of four rice-infecting Rhizoctonia solani isolates reveal extensive enrichment of homogalacturonan modification genes.</title>
        <authorList>
            <person name="Lee D.-Y."/>
            <person name="Jeon J."/>
            <person name="Kim K.-T."/>
            <person name="Cheong K."/>
            <person name="Song H."/>
            <person name="Choi G."/>
            <person name="Ko J."/>
            <person name="Opiyo S.O."/>
            <person name="Zuo S."/>
            <person name="Madhav S."/>
            <person name="Lee Y.-H."/>
            <person name="Wang G.-L."/>
        </authorList>
    </citation>
    <scope>NUCLEOTIDE SEQUENCE</scope>
    <source>
        <strain evidence="8">AG1-IA YN-7</strain>
    </source>
</reference>
<keyword evidence="3 6" id="KW-1133">Transmembrane helix</keyword>
<feature type="region of interest" description="Disordered" evidence="5">
    <location>
        <begin position="56"/>
        <end position="105"/>
    </location>
</feature>
<evidence type="ECO:0000256" key="4">
    <source>
        <dbReference type="ARBA" id="ARBA00023136"/>
    </source>
</evidence>
<dbReference type="InterPro" id="IPR015399">
    <property type="entry name" value="DUF1977_DnaJ-like"/>
</dbReference>
<evidence type="ECO:0000256" key="1">
    <source>
        <dbReference type="ARBA" id="ARBA00004167"/>
    </source>
</evidence>
<dbReference type="PANTHER" id="PTHR43908:SF3">
    <property type="entry name" value="AT29763P-RELATED"/>
    <property type="match status" value="1"/>
</dbReference>
<accession>A0A8H7H653</accession>
<evidence type="ECO:0000256" key="2">
    <source>
        <dbReference type="ARBA" id="ARBA00022692"/>
    </source>
</evidence>
<dbReference type="CDD" id="cd06257">
    <property type="entry name" value="DnaJ"/>
    <property type="match status" value="1"/>
</dbReference>